<feature type="transmembrane region" description="Helical" evidence="2">
    <location>
        <begin position="94"/>
        <end position="116"/>
    </location>
</feature>
<dbReference type="AlphaFoldDB" id="A0A6B0SKW5"/>
<evidence type="ECO:0000256" key="2">
    <source>
        <dbReference type="SAM" id="Phobius"/>
    </source>
</evidence>
<keyword evidence="2" id="KW-0472">Membrane</keyword>
<keyword evidence="2" id="KW-0812">Transmembrane</keyword>
<reference evidence="3 4" key="1">
    <citation type="submission" date="2019-12" db="EMBL/GenBank/DDBJ databases">
        <title>Isolation and characterization of three novel carbon monoxide-oxidizing members of Halobacteria from salione crusts and soils.</title>
        <authorList>
            <person name="Myers M.R."/>
            <person name="King G.M."/>
        </authorList>
    </citation>
    <scope>NUCLEOTIDE SEQUENCE [LARGE SCALE GENOMIC DNA]</scope>
    <source>
        <strain evidence="3 4">PCN9</strain>
    </source>
</reference>
<gene>
    <name evidence="3" type="ORF">GRX66_15105</name>
</gene>
<dbReference type="RefSeq" id="WP_159527296.1">
    <property type="nucleotide sequence ID" value="NZ_WUUU01000162.1"/>
</dbReference>
<evidence type="ECO:0000313" key="3">
    <source>
        <dbReference type="EMBL" id="MXR21867.1"/>
    </source>
</evidence>
<organism evidence="3 4">
    <name type="scientific">Halobacterium bonnevillei</name>
    <dbReference type="NCBI Taxonomy" id="2692200"/>
    <lineage>
        <taxon>Archaea</taxon>
        <taxon>Methanobacteriati</taxon>
        <taxon>Methanobacteriota</taxon>
        <taxon>Stenosarchaea group</taxon>
        <taxon>Halobacteria</taxon>
        <taxon>Halobacteriales</taxon>
        <taxon>Halobacteriaceae</taxon>
        <taxon>Halobacterium</taxon>
    </lineage>
</organism>
<protein>
    <submittedName>
        <fullName evidence="3">Uncharacterized protein</fullName>
    </submittedName>
</protein>
<proteinExistence type="predicted"/>
<evidence type="ECO:0000313" key="4">
    <source>
        <dbReference type="Proteomes" id="UP000471521"/>
    </source>
</evidence>
<sequence length="126" mass="13061">MVAATKPSDPDEPASVDGGTSGERRVVLADVELSRALTVQCCSSASPSPRSAHSLALGLFGPFVLDALGVDSLTVGDPDSLWYLFSFQSSPTEISYAVGPAVLAAGGALGLASGLLRNYRRHARRE</sequence>
<keyword evidence="2" id="KW-1133">Transmembrane helix</keyword>
<accession>A0A6B0SKW5</accession>
<dbReference type="EMBL" id="WUUU01000162">
    <property type="protein sequence ID" value="MXR21867.1"/>
    <property type="molecule type" value="Genomic_DNA"/>
</dbReference>
<keyword evidence="4" id="KW-1185">Reference proteome</keyword>
<comment type="caution">
    <text evidence="3">The sequence shown here is derived from an EMBL/GenBank/DDBJ whole genome shotgun (WGS) entry which is preliminary data.</text>
</comment>
<dbReference type="OrthoDB" id="206228at2157"/>
<evidence type="ECO:0000256" key="1">
    <source>
        <dbReference type="SAM" id="MobiDB-lite"/>
    </source>
</evidence>
<feature type="region of interest" description="Disordered" evidence="1">
    <location>
        <begin position="1"/>
        <end position="23"/>
    </location>
</feature>
<dbReference type="Proteomes" id="UP000471521">
    <property type="component" value="Unassembled WGS sequence"/>
</dbReference>
<name>A0A6B0SKW5_9EURY</name>